<comment type="subcellular location">
    <subcellularLocation>
        <location evidence="9">Endoplasmic reticulum membrane</location>
        <topology evidence="9">Multi-pass membrane protein</topology>
    </subcellularLocation>
    <subcellularLocation>
        <location evidence="9">Golgi apparatus membrane</location>
        <topology evidence="9">Multi-pass membrane protein</topology>
    </subcellularLocation>
</comment>
<keyword evidence="2 9" id="KW-0813">Transport</keyword>
<comment type="similarity">
    <text evidence="1 9">Belongs to the YIF1 family.</text>
</comment>
<keyword evidence="4 9" id="KW-0256">Endoplasmic reticulum</keyword>
<comment type="caution">
    <text evidence="9">Lacks conserved residue(s) required for the propagation of feature annotation.</text>
</comment>
<feature type="compositionally biased region" description="Basic and acidic residues" evidence="10">
    <location>
        <begin position="19"/>
        <end position="31"/>
    </location>
</feature>
<evidence type="ECO:0000256" key="8">
    <source>
        <dbReference type="ARBA" id="ARBA00023136"/>
    </source>
</evidence>
<evidence type="ECO:0000256" key="7">
    <source>
        <dbReference type="ARBA" id="ARBA00023034"/>
    </source>
</evidence>
<keyword evidence="7 9" id="KW-0333">Golgi apparatus</keyword>
<dbReference type="GO" id="GO:0030134">
    <property type="term" value="C:COPII-coated ER to Golgi transport vesicle"/>
    <property type="evidence" value="ECO:0007669"/>
    <property type="project" value="TreeGrafter"/>
</dbReference>
<dbReference type="InParanoid" id="D7FLH1"/>
<name>D7FLH1_ECTSI</name>
<gene>
    <name evidence="11" type="ORF">Esi_0016_0020</name>
</gene>
<dbReference type="EMBL" id="FN648143">
    <property type="protein sequence ID" value="CBJ25787.1"/>
    <property type="molecule type" value="Genomic_DNA"/>
</dbReference>
<dbReference type="GO" id="GO:0006888">
    <property type="term" value="P:endoplasmic reticulum to Golgi vesicle-mediated transport"/>
    <property type="evidence" value="ECO:0007669"/>
    <property type="project" value="UniProtKB-UniRule"/>
</dbReference>
<comment type="function">
    <text evidence="9">Has a role in transport between endoplasmic reticulum and Golgi.</text>
</comment>
<dbReference type="OrthoDB" id="337750at2759"/>
<dbReference type="PANTHER" id="PTHR14083">
    <property type="entry name" value="YIP1 INTERACTING FACTOR HOMOLOG YIF1 PROTEIN"/>
    <property type="match status" value="1"/>
</dbReference>
<dbReference type="GO" id="GO:0015031">
    <property type="term" value="P:protein transport"/>
    <property type="evidence" value="ECO:0007669"/>
    <property type="project" value="UniProtKB-KW"/>
</dbReference>
<dbReference type="AlphaFoldDB" id="D7FLH1"/>
<feature type="transmembrane region" description="Helical" evidence="9">
    <location>
        <begin position="211"/>
        <end position="231"/>
    </location>
</feature>
<keyword evidence="3 9" id="KW-0812">Transmembrane</keyword>
<organism evidence="11 12">
    <name type="scientific">Ectocarpus siliculosus</name>
    <name type="common">Brown alga</name>
    <name type="synonym">Conferva siliculosa</name>
    <dbReference type="NCBI Taxonomy" id="2880"/>
    <lineage>
        <taxon>Eukaryota</taxon>
        <taxon>Sar</taxon>
        <taxon>Stramenopiles</taxon>
        <taxon>Ochrophyta</taxon>
        <taxon>PX clade</taxon>
        <taxon>Phaeophyceae</taxon>
        <taxon>Ectocarpales</taxon>
        <taxon>Ectocarpaceae</taxon>
        <taxon>Ectocarpus</taxon>
    </lineage>
</organism>
<dbReference type="EMBL" id="FN649737">
    <property type="protein sequence ID" value="CBJ25787.1"/>
    <property type="molecule type" value="Genomic_DNA"/>
</dbReference>
<keyword evidence="6 9" id="KW-1133">Transmembrane helix</keyword>
<protein>
    <recommendedName>
        <fullName evidence="9">Protein YIF1</fullName>
    </recommendedName>
</protein>
<evidence type="ECO:0000256" key="3">
    <source>
        <dbReference type="ARBA" id="ARBA00022692"/>
    </source>
</evidence>
<feature type="region of interest" description="Disordered" evidence="10">
    <location>
        <begin position="1"/>
        <end position="41"/>
    </location>
</feature>
<evidence type="ECO:0000256" key="10">
    <source>
        <dbReference type="SAM" id="MobiDB-lite"/>
    </source>
</evidence>
<evidence type="ECO:0000256" key="4">
    <source>
        <dbReference type="ARBA" id="ARBA00022824"/>
    </source>
</evidence>
<keyword evidence="12" id="KW-1185">Reference proteome</keyword>
<dbReference type="GO" id="GO:0005793">
    <property type="term" value="C:endoplasmic reticulum-Golgi intermediate compartment"/>
    <property type="evidence" value="ECO:0007669"/>
    <property type="project" value="UniProtKB-UniRule"/>
</dbReference>
<dbReference type="Proteomes" id="UP000002630">
    <property type="component" value="Linkage Group LG12"/>
</dbReference>
<dbReference type="GO" id="GO:0005789">
    <property type="term" value="C:endoplasmic reticulum membrane"/>
    <property type="evidence" value="ECO:0007669"/>
    <property type="project" value="UniProtKB-SubCell"/>
</dbReference>
<dbReference type="Pfam" id="PF03878">
    <property type="entry name" value="YIF1"/>
    <property type="match status" value="1"/>
</dbReference>
<proteinExistence type="inferred from homology"/>
<dbReference type="OMA" id="ELPIAMQ"/>
<evidence type="ECO:0000313" key="12">
    <source>
        <dbReference type="Proteomes" id="UP000002630"/>
    </source>
</evidence>
<dbReference type="PANTHER" id="PTHR14083:SF0">
    <property type="entry name" value="YIP1D-INTERACTING FACTOR 1, ISOFORM C"/>
    <property type="match status" value="1"/>
</dbReference>
<accession>D7FLH1</accession>
<evidence type="ECO:0000256" key="1">
    <source>
        <dbReference type="ARBA" id="ARBA00009727"/>
    </source>
</evidence>
<sequence length="305" mass="33594">MTGEGGSGVVHLGARGHRKGLEEEGRRRVEPSGEEGSMGGINTGFPTVEAEQPLDWHQWTPDGMNAQMLNVGGNVASNFLKSNVAQYQPRVSGYWNTLKVYFTVDNRYVLKKLKVLLLSVLKKDWFRLPSEDEVKDDQGRPKFERPVADVNAPDLYVPLMSFITFVLLTGYAKGSAAALSDGAGTFSPEVLTEVTSSCIVTQLLEVLLIRLGLYLLNSPAVVLDLVAYTGYKYVGLCINMTVGVFSGKTWYYLALLWTGSMMSFFMFKTMAHTVPTGSASREVMILGFAPLQFLSMGGVGQWRDF</sequence>
<reference evidence="11 12" key="1">
    <citation type="journal article" date="2010" name="Nature">
        <title>The Ectocarpus genome and the independent evolution of multicellularity in brown algae.</title>
        <authorList>
            <person name="Cock J.M."/>
            <person name="Sterck L."/>
            <person name="Rouze P."/>
            <person name="Scornet D."/>
            <person name="Allen A.E."/>
            <person name="Amoutzias G."/>
            <person name="Anthouard V."/>
            <person name="Artiguenave F."/>
            <person name="Aury J.M."/>
            <person name="Badger J.H."/>
            <person name="Beszteri B."/>
            <person name="Billiau K."/>
            <person name="Bonnet E."/>
            <person name="Bothwell J.H."/>
            <person name="Bowler C."/>
            <person name="Boyen C."/>
            <person name="Brownlee C."/>
            <person name="Carrano C.J."/>
            <person name="Charrier B."/>
            <person name="Cho G.Y."/>
            <person name="Coelho S.M."/>
            <person name="Collen J."/>
            <person name="Corre E."/>
            <person name="Da Silva C."/>
            <person name="Delage L."/>
            <person name="Delaroque N."/>
            <person name="Dittami S.M."/>
            <person name="Doulbeau S."/>
            <person name="Elias M."/>
            <person name="Farnham G."/>
            <person name="Gachon C.M."/>
            <person name="Gschloessl B."/>
            <person name="Heesch S."/>
            <person name="Jabbari K."/>
            <person name="Jubin C."/>
            <person name="Kawai H."/>
            <person name="Kimura K."/>
            <person name="Kloareg B."/>
            <person name="Kupper F.C."/>
            <person name="Lang D."/>
            <person name="Le Bail A."/>
            <person name="Leblanc C."/>
            <person name="Lerouge P."/>
            <person name="Lohr M."/>
            <person name="Lopez P.J."/>
            <person name="Martens C."/>
            <person name="Maumus F."/>
            <person name="Michel G."/>
            <person name="Miranda-Saavedra D."/>
            <person name="Morales J."/>
            <person name="Moreau H."/>
            <person name="Motomura T."/>
            <person name="Nagasato C."/>
            <person name="Napoli C.A."/>
            <person name="Nelson D.R."/>
            <person name="Nyvall-Collen P."/>
            <person name="Peters A.F."/>
            <person name="Pommier C."/>
            <person name="Potin P."/>
            <person name="Poulain J."/>
            <person name="Quesneville H."/>
            <person name="Read B."/>
            <person name="Rensing S.A."/>
            <person name="Ritter A."/>
            <person name="Rousvoal S."/>
            <person name="Samanta M."/>
            <person name="Samson G."/>
            <person name="Schroeder D.C."/>
            <person name="Segurens B."/>
            <person name="Strittmatter M."/>
            <person name="Tonon T."/>
            <person name="Tregear J.W."/>
            <person name="Valentin K."/>
            <person name="von Dassow P."/>
            <person name="Yamagishi T."/>
            <person name="Van de Peer Y."/>
            <person name="Wincker P."/>
        </authorList>
    </citation>
    <scope>NUCLEOTIDE SEQUENCE [LARGE SCALE GENOMIC DNA]</scope>
    <source>
        <strain evidence="12">Ec32 / CCAP1310/4</strain>
    </source>
</reference>
<evidence type="ECO:0000313" key="11">
    <source>
        <dbReference type="EMBL" id="CBJ25787.1"/>
    </source>
</evidence>
<evidence type="ECO:0000256" key="9">
    <source>
        <dbReference type="RuleBase" id="RU368073"/>
    </source>
</evidence>
<dbReference type="GO" id="GO:0000139">
    <property type="term" value="C:Golgi membrane"/>
    <property type="evidence" value="ECO:0007669"/>
    <property type="project" value="UniProtKB-SubCell"/>
</dbReference>
<evidence type="ECO:0000256" key="6">
    <source>
        <dbReference type="ARBA" id="ARBA00022989"/>
    </source>
</evidence>
<evidence type="ECO:0000256" key="2">
    <source>
        <dbReference type="ARBA" id="ARBA00022448"/>
    </source>
</evidence>
<keyword evidence="8 9" id="KW-0472">Membrane</keyword>
<dbReference type="STRING" id="2880.D7FLH1"/>
<keyword evidence="5 9" id="KW-0653">Protein transport</keyword>
<dbReference type="InterPro" id="IPR005578">
    <property type="entry name" value="Yif1_fam"/>
</dbReference>
<dbReference type="eggNOG" id="KOG3094">
    <property type="taxonomic scope" value="Eukaryota"/>
</dbReference>
<evidence type="ECO:0000256" key="5">
    <source>
        <dbReference type="ARBA" id="ARBA00022927"/>
    </source>
</evidence>